<evidence type="ECO:0000259" key="2">
    <source>
        <dbReference type="Pfam" id="PF17469"/>
    </source>
</evidence>
<feature type="domain" description="Gp68-like predicted RNA polymerase component" evidence="2">
    <location>
        <begin position="3"/>
        <end position="77"/>
    </location>
</feature>
<keyword evidence="4" id="KW-1185">Reference proteome</keyword>
<gene>
    <name evidence="3" type="ORF">C731_2970</name>
</gene>
<dbReference type="InterPro" id="IPR035343">
    <property type="entry name" value="Gp68"/>
</dbReference>
<feature type="region of interest" description="Disordered" evidence="1">
    <location>
        <begin position="57"/>
        <end position="78"/>
    </location>
</feature>
<evidence type="ECO:0000313" key="3">
    <source>
        <dbReference type="EMBL" id="EKF23072.1"/>
    </source>
</evidence>
<dbReference type="EMBL" id="AMRA01000084">
    <property type="protein sequence ID" value="EKF23072.1"/>
    <property type="molecule type" value="Genomic_DNA"/>
</dbReference>
<name>K5BEJ7_MYCHD</name>
<dbReference type="Pfam" id="PF17469">
    <property type="entry name" value="GP68"/>
    <property type="match status" value="1"/>
</dbReference>
<comment type="caution">
    <text evidence="3">The sequence shown here is derived from an EMBL/GenBank/DDBJ whole genome shotgun (WGS) entry which is preliminary data.</text>
</comment>
<dbReference type="PATRIC" id="fig|1122247.3.peg.2848"/>
<proteinExistence type="predicted"/>
<reference evidence="3 4" key="1">
    <citation type="journal article" date="2012" name="J. Bacteriol.">
        <title>Genome sequence of Mycobacterium hassiacum DSM 44199, a rare source of heat-stable mycobacterial proteins.</title>
        <authorList>
            <person name="Tiago I."/>
            <person name="Maranha A."/>
            <person name="Mendes V."/>
            <person name="Alarico S."/>
            <person name="Moynihan P.J."/>
            <person name="Clarke A.J."/>
            <person name="Macedo-Ribeiro S."/>
            <person name="Pereira P.J."/>
            <person name="Empadinhas N."/>
        </authorList>
    </citation>
    <scope>NUCLEOTIDE SEQUENCE [LARGE SCALE GENOMIC DNA]</scope>
    <source>
        <strain evidence="4">DSM 44199 / CIP 105218 / JCM 12690 / 3849</strain>
    </source>
</reference>
<evidence type="ECO:0000313" key="4">
    <source>
        <dbReference type="Proteomes" id="UP000006265"/>
    </source>
</evidence>
<sequence length="78" mass="8914">MNWDPNHPSLRSPQAPHETAGVLRMRRNGYNGAQILKLIKLRGTRLVNQMQRAMDAEQAAHRAGRPIHDARIDPKRVK</sequence>
<evidence type="ECO:0000256" key="1">
    <source>
        <dbReference type="SAM" id="MobiDB-lite"/>
    </source>
</evidence>
<dbReference type="Proteomes" id="UP000006265">
    <property type="component" value="Unassembled WGS sequence"/>
</dbReference>
<dbReference type="OrthoDB" id="4763964at2"/>
<dbReference type="STRING" id="1122247.GCA_000379865_01637"/>
<accession>K5BEJ7</accession>
<organism evidence="3 4">
    <name type="scientific">Mycolicibacterium hassiacum (strain DSM 44199 / CIP 105218 / JCM 12690 / 3849)</name>
    <name type="common">Mycobacterium hassiacum</name>
    <dbReference type="NCBI Taxonomy" id="1122247"/>
    <lineage>
        <taxon>Bacteria</taxon>
        <taxon>Bacillati</taxon>
        <taxon>Actinomycetota</taxon>
        <taxon>Actinomycetes</taxon>
        <taxon>Mycobacteriales</taxon>
        <taxon>Mycobacteriaceae</taxon>
        <taxon>Mycolicibacterium</taxon>
    </lineage>
</organism>
<dbReference type="eggNOG" id="ENOG5032NN8">
    <property type="taxonomic scope" value="Bacteria"/>
</dbReference>
<dbReference type="AlphaFoldDB" id="K5BEJ7"/>
<protein>
    <recommendedName>
        <fullName evidence="2">Gp68-like predicted RNA polymerase component domain-containing protein</fullName>
    </recommendedName>
</protein>